<dbReference type="PRINTS" id="PR00723">
    <property type="entry name" value="SUBTILISIN"/>
</dbReference>
<dbReference type="CDD" id="cd04077">
    <property type="entry name" value="Peptidases_S8_PCSK9_ProteinaseK_like"/>
    <property type="match status" value="1"/>
</dbReference>
<evidence type="ECO:0000256" key="6">
    <source>
        <dbReference type="ARBA" id="ARBA00023619"/>
    </source>
</evidence>
<dbReference type="FunFam" id="3.40.50.200:FF:000014">
    <property type="entry name" value="Proteinase K"/>
    <property type="match status" value="1"/>
</dbReference>
<dbReference type="Proteomes" id="UP001530315">
    <property type="component" value="Unassembled WGS sequence"/>
</dbReference>
<dbReference type="Pfam" id="PF00082">
    <property type="entry name" value="Peptidase_S8"/>
    <property type="match status" value="1"/>
</dbReference>
<evidence type="ECO:0000259" key="9">
    <source>
        <dbReference type="Pfam" id="PF00082"/>
    </source>
</evidence>
<sequence>MKNSVIVAFVLAVAAAVVALLTLSLPAKESNEESPRRLGETVTASTNTATYIVTFPDRDVDPWDRCYALAQSRGGTVIGIYEEVNACSLSMPRAEVGAQVQDEIAALGDPSYPDVMFEEDGMVYAWDYEESGDLHSPSTQRRAQVTTSSSWGLDRINQCTASLDSKATPLSGANVVVYTVDTGMKGTHTEFTNRIGPSDCHFSAISGENALADGNGHGTHVAGTICGDTYGVARGCTMCAVKVLSNAGSGTNSYVISGINHVISDCAKRTGRRCVINMSLGGGKSTALNNAVQAAVNSGIVVVVAAGNDNADACNYSPASASSAVTVGSTTSTDAESSFSNHGNCVDVFAPGSSIKSAWYTSTTATNTISGTSMASPRACEDDLN</sequence>
<keyword evidence="3 7" id="KW-0378">Hydrolase</keyword>
<dbReference type="Gene3D" id="3.40.50.200">
    <property type="entry name" value="Peptidase S8/S53 domain"/>
    <property type="match status" value="1"/>
</dbReference>
<accession>A0ABD3N3S0</accession>
<evidence type="ECO:0000256" key="8">
    <source>
        <dbReference type="SAM" id="SignalP"/>
    </source>
</evidence>
<dbReference type="InterPro" id="IPR034193">
    <property type="entry name" value="PCSK9_ProteinaseK-like"/>
</dbReference>
<gene>
    <name evidence="10" type="ORF">ACHAW5_002669</name>
</gene>
<dbReference type="SUPFAM" id="SSF52743">
    <property type="entry name" value="Subtilisin-like"/>
    <property type="match status" value="1"/>
</dbReference>
<dbReference type="InterPro" id="IPR022398">
    <property type="entry name" value="Peptidase_S8_His-AS"/>
</dbReference>
<feature type="active site" description="Charge relay system" evidence="7">
    <location>
        <position position="373"/>
    </location>
</feature>
<dbReference type="EMBL" id="JALLAZ020001635">
    <property type="protein sequence ID" value="KAL3770264.1"/>
    <property type="molecule type" value="Genomic_DNA"/>
</dbReference>
<evidence type="ECO:0000256" key="7">
    <source>
        <dbReference type="PROSITE-ProRule" id="PRU01240"/>
    </source>
</evidence>
<dbReference type="PROSITE" id="PS51892">
    <property type="entry name" value="SUBTILASE"/>
    <property type="match status" value="1"/>
</dbReference>
<organism evidence="10 11">
    <name type="scientific">Stephanodiscus triporus</name>
    <dbReference type="NCBI Taxonomy" id="2934178"/>
    <lineage>
        <taxon>Eukaryota</taxon>
        <taxon>Sar</taxon>
        <taxon>Stramenopiles</taxon>
        <taxon>Ochrophyta</taxon>
        <taxon>Bacillariophyta</taxon>
        <taxon>Coscinodiscophyceae</taxon>
        <taxon>Thalassiosirophycidae</taxon>
        <taxon>Stephanodiscales</taxon>
        <taxon>Stephanodiscaceae</taxon>
        <taxon>Stephanodiscus</taxon>
    </lineage>
</organism>
<evidence type="ECO:0000256" key="5">
    <source>
        <dbReference type="ARBA" id="ARBA00023529"/>
    </source>
</evidence>
<dbReference type="InterPro" id="IPR050131">
    <property type="entry name" value="Peptidase_S8_subtilisin-like"/>
</dbReference>
<comment type="catalytic activity">
    <reaction evidence="5">
        <text>Hydrolysis of proteins with broad specificity for peptide bonds, and a preference for a large uncharged residue in P1. Hydrolyzes peptide amides.</text>
        <dbReference type="EC" id="3.4.21.62"/>
    </reaction>
</comment>
<protein>
    <recommendedName>
        <fullName evidence="6">subtilisin</fullName>
        <ecNumber evidence="6">3.4.21.62</ecNumber>
    </recommendedName>
</protein>
<evidence type="ECO:0000256" key="1">
    <source>
        <dbReference type="ARBA" id="ARBA00011073"/>
    </source>
</evidence>
<evidence type="ECO:0000256" key="3">
    <source>
        <dbReference type="ARBA" id="ARBA00022801"/>
    </source>
</evidence>
<keyword evidence="11" id="KW-1185">Reference proteome</keyword>
<dbReference type="EC" id="3.4.21.62" evidence="6"/>
<name>A0ABD3N3S0_9STRA</name>
<dbReference type="GO" id="GO:0004252">
    <property type="term" value="F:serine-type endopeptidase activity"/>
    <property type="evidence" value="ECO:0007669"/>
    <property type="project" value="UniProtKB-UniRule"/>
</dbReference>
<evidence type="ECO:0000313" key="10">
    <source>
        <dbReference type="EMBL" id="KAL3770264.1"/>
    </source>
</evidence>
<reference evidence="10 11" key="1">
    <citation type="submission" date="2024-10" db="EMBL/GenBank/DDBJ databases">
        <title>Updated reference genomes for cyclostephanoid diatoms.</title>
        <authorList>
            <person name="Roberts W.R."/>
            <person name="Alverson A.J."/>
        </authorList>
    </citation>
    <scope>NUCLEOTIDE SEQUENCE [LARGE SCALE GENOMIC DNA]</scope>
    <source>
        <strain evidence="10 11">AJA276-08</strain>
    </source>
</reference>
<dbReference type="PROSITE" id="PS00137">
    <property type="entry name" value="SUBTILASE_HIS"/>
    <property type="match status" value="1"/>
</dbReference>
<evidence type="ECO:0000313" key="11">
    <source>
        <dbReference type="Proteomes" id="UP001530315"/>
    </source>
</evidence>
<dbReference type="PANTHER" id="PTHR43806">
    <property type="entry name" value="PEPTIDASE S8"/>
    <property type="match status" value="1"/>
</dbReference>
<keyword evidence="2 7" id="KW-0645">Protease</keyword>
<dbReference type="InterPro" id="IPR015500">
    <property type="entry name" value="Peptidase_S8_subtilisin-rel"/>
</dbReference>
<dbReference type="InterPro" id="IPR000209">
    <property type="entry name" value="Peptidase_S8/S53_dom"/>
</dbReference>
<feature type="domain" description="Peptidase S8/S53" evidence="9">
    <location>
        <begin position="172"/>
        <end position="380"/>
    </location>
</feature>
<feature type="signal peptide" evidence="8">
    <location>
        <begin position="1"/>
        <end position="19"/>
    </location>
</feature>
<dbReference type="AlphaFoldDB" id="A0ABD3N3S0"/>
<feature type="active site" description="Charge relay system" evidence="7">
    <location>
        <position position="181"/>
    </location>
</feature>
<feature type="active site" description="Charge relay system" evidence="7">
    <location>
        <position position="217"/>
    </location>
</feature>
<evidence type="ECO:0000256" key="2">
    <source>
        <dbReference type="ARBA" id="ARBA00022670"/>
    </source>
</evidence>
<comment type="similarity">
    <text evidence="1 7">Belongs to the peptidase S8 family.</text>
</comment>
<keyword evidence="4 7" id="KW-0720">Serine protease</keyword>
<dbReference type="GO" id="GO:0006508">
    <property type="term" value="P:proteolysis"/>
    <property type="evidence" value="ECO:0007669"/>
    <property type="project" value="UniProtKB-KW"/>
</dbReference>
<feature type="chain" id="PRO_5044764326" description="subtilisin" evidence="8">
    <location>
        <begin position="20"/>
        <end position="385"/>
    </location>
</feature>
<dbReference type="PANTHER" id="PTHR43806:SF58">
    <property type="entry name" value="ALKALINE PROTEASE 1-RELATED"/>
    <property type="match status" value="1"/>
</dbReference>
<evidence type="ECO:0000256" key="4">
    <source>
        <dbReference type="ARBA" id="ARBA00022825"/>
    </source>
</evidence>
<keyword evidence="8" id="KW-0732">Signal</keyword>
<dbReference type="InterPro" id="IPR036852">
    <property type="entry name" value="Peptidase_S8/S53_dom_sf"/>
</dbReference>
<comment type="caution">
    <text evidence="10">The sequence shown here is derived from an EMBL/GenBank/DDBJ whole genome shotgun (WGS) entry which is preliminary data.</text>
</comment>
<proteinExistence type="inferred from homology"/>